<dbReference type="GO" id="GO:0005516">
    <property type="term" value="F:calmodulin binding"/>
    <property type="evidence" value="ECO:0007669"/>
    <property type="project" value="UniProtKB-KW"/>
</dbReference>
<dbReference type="CDD" id="cd23767">
    <property type="entry name" value="IQCD"/>
    <property type="match status" value="1"/>
</dbReference>
<feature type="domain" description="DUF4005" evidence="5">
    <location>
        <begin position="352"/>
        <end position="417"/>
    </location>
</feature>
<dbReference type="Pfam" id="PF00612">
    <property type="entry name" value="IQ"/>
    <property type="match status" value="2"/>
</dbReference>
<feature type="compositionally biased region" description="Basic residues" evidence="4">
    <location>
        <begin position="28"/>
        <end position="38"/>
    </location>
</feature>
<keyword evidence="7" id="KW-1185">Reference proteome</keyword>
<accession>A0AAD6EZI9</accession>
<dbReference type="Gene3D" id="1.20.5.190">
    <property type="match status" value="1"/>
</dbReference>
<dbReference type="InterPro" id="IPR025064">
    <property type="entry name" value="DUF4005"/>
</dbReference>
<feature type="region of interest" description="Disordered" evidence="4">
    <location>
        <begin position="188"/>
        <end position="242"/>
    </location>
</feature>
<feature type="compositionally biased region" description="Basic and acidic residues" evidence="4">
    <location>
        <begin position="201"/>
        <end position="218"/>
    </location>
</feature>
<evidence type="ECO:0000313" key="7">
    <source>
        <dbReference type="Proteomes" id="UP001210211"/>
    </source>
</evidence>
<name>A0AAD6EZI9_9POAL</name>
<dbReference type="PANTHER" id="PTHR32295:SF11">
    <property type="entry name" value="PROTEIN IQ-DOMAIN 22"/>
    <property type="match status" value="1"/>
</dbReference>
<comment type="similarity">
    <text evidence="2">Belongs to the IQD family.</text>
</comment>
<feature type="compositionally biased region" description="Polar residues" evidence="4">
    <location>
        <begin position="418"/>
        <end position="436"/>
    </location>
</feature>
<dbReference type="PROSITE" id="PS50096">
    <property type="entry name" value="IQ"/>
    <property type="match status" value="2"/>
</dbReference>
<reference evidence="6 7" key="1">
    <citation type="journal article" date="2022" name="Cell">
        <title>Repeat-based holocentromeres influence genome architecture and karyotype evolution.</title>
        <authorList>
            <person name="Hofstatter P.G."/>
            <person name="Thangavel G."/>
            <person name="Lux T."/>
            <person name="Neumann P."/>
            <person name="Vondrak T."/>
            <person name="Novak P."/>
            <person name="Zhang M."/>
            <person name="Costa L."/>
            <person name="Castellani M."/>
            <person name="Scott A."/>
            <person name="Toegelov H."/>
            <person name="Fuchs J."/>
            <person name="Mata-Sucre Y."/>
            <person name="Dias Y."/>
            <person name="Vanzela A.L.L."/>
            <person name="Huettel B."/>
            <person name="Almeida C.C.S."/>
            <person name="Simkova H."/>
            <person name="Souza G."/>
            <person name="Pedrosa-Harand A."/>
            <person name="Macas J."/>
            <person name="Mayer K.F.X."/>
            <person name="Houben A."/>
            <person name="Marques A."/>
        </authorList>
    </citation>
    <scope>NUCLEOTIDE SEQUENCE [LARGE SCALE GENOMIC DNA]</scope>
    <source>
        <strain evidence="6">RhyTen1mFocal</strain>
    </source>
</reference>
<organism evidence="6 7">
    <name type="scientific">Rhynchospora tenuis</name>
    <dbReference type="NCBI Taxonomy" id="198213"/>
    <lineage>
        <taxon>Eukaryota</taxon>
        <taxon>Viridiplantae</taxon>
        <taxon>Streptophyta</taxon>
        <taxon>Embryophyta</taxon>
        <taxon>Tracheophyta</taxon>
        <taxon>Spermatophyta</taxon>
        <taxon>Magnoliopsida</taxon>
        <taxon>Liliopsida</taxon>
        <taxon>Poales</taxon>
        <taxon>Cyperaceae</taxon>
        <taxon>Cyperoideae</taxon>
        <taxon>Rhynchosporeae</taxon>
        <taxon>Rhynchospora</taxon>
    </lineage>
</organism>
<sequence length="458" mass="50438">MGWATRWLRSLFSNKKPASDVRSTQGDRKKRVLGKSFRHKPDPPPPPPRANEDRRGLYREVVAIGAEDPDEQNKRAIAVAAATAAVAEAAVAAAHAAAAVVRLTSSGRCVPTRREELAAIKIQSAFRGYLARRALKALKGLVKLQALVRGYIVRKQAAETLRCMHALVRVQARARSCRVLKADGCRSNRALHPNPVPPTPEKFEHTPRSNGSRSDHLSPLKRSSIKSIGSSKVGSERSHSSGRNWLDQWIEEKYWDDDRNDKILEIDPGKPKYGSSKRQTNYTYNYHPMNSSSSTQISDPNSQSFTTIPESPLKDSTAAQLSTPSPPSVGMEHSLNPIRFPIVNPSISGESPQFYSATSWAAGARRGLFTPTKSECSFGGYTDYPNYMANTESFRAKARSQSAPKQRPEYEKFGKRVSGSSHGTLGQRSASSTQAKFANKGYLGSGRLDRLGMPVNRY</sequence>
<dbReference type="InterPro" id="IPR000048">
    <property type="entry name" value="IQ_motif_EF-hand-BS"/>
</dbReference>
<comment type="caution">
    <text evidence="6">The sequence shown here is derived from an EMBL/GenBank/DDBJ whole genome shotgun (WGS) entry which is preliminary data.</text>
</comment>
<proteinExistence type="inferred from homology"/>
<feature type="region of interest" description="Disordered" evidence="4">
    <location>
        <begin position="14"/>
        <end position="55"/>
    </location>
</feature>
<dbReference type="Pfam" id="PF13178">
    <property type="entry name" value="DUF4005"/>
    <property type="match status" value="1"/>
</dbReference>
<protein>
    <recommendedName>
        <fullName evidence="5">DUF4005 domain-containing protein</fullName>
    </recommendedName>
</protein>
<gene>
    <name evidence="6" type="ORF">LUZ61_010353</name>
</gene>
<feature type="compositionally biased region" description="Polar residues" evidence="4">
    <location>
        <begin position="276"/>
        <end position="309"/>
    </location>
</feature>
<evidence type="ECO:0000313" key="6">
    <source>
        <dbReference type="EMBL" id="KAJ3706648.1"/>
    </source>
</evidence>
<evidence type="ECO:0000256" key="2">
    <source>
        <dbReference type="ARBA" id="ARBA00024341"/>
    </source>
</evidence>
<keyword evidence="1" id="KW-0112">Calmodulin-binding</keyword>
<feature type="region of interest" description="Disordered" evidence="4">
    <location>
        <begin position="396"/>
        <end position="438"/>
    </location>
</feature>
<evidence type="ECO:0000256" key="3">
    <source>
        <dbReference type="ARBA" id="ARBA00024378"/>
    </source>
</evidence>
<evidence type="ECO:0000256" key="1">
    <source>
        <dbReference type="ARBA" id="ARBA00022860"/>
    </source>
</evidence>
<feature type="region of interest" description="Disordered" evidence="4">
    <location>
        <begin position="265"/>
        <end position="333"/>
    </location>
</feature>
<dbReference type="EMBL" id="JAMRDG010000001">
    <property type="protein sequence ID" value="KAJ3706648.1"/>
    <property type="molecule type" value="Genomic_DNA"/>
</dbReference>
<evidence type="ECO:0000256" key="4">
    <source>
        <dbReference type="SAM" id="MobiDB-lite"/>
    </source>
</evidence>
<dbReference type="Proteomes" id="UP001210211">
    <property type="component" value="Unassembled WGS sequence"/>
</dbReference>
<dbReference type="PANTHER" id="PTHR32295">
    <property type="entry name" value="IQ-DOMAIN 5-RELATED"/>
    <property type="match status" value="1"/>
</dbReference>
<dbReference type="AlphaFoldDB" id="A0AAD6EZI9"/>
<comment type="subunit">
    <text evidence="3">Binds to multiple calmodulin (CaM) in the presence of Ca(2+) and CaM-like proteins.</text>
</comment>
<dbReference type="SMART" id="SM00015">
    <property type="entry name" value="IQ"/>
    <property type="match status" value="2"/>
</dbReference>
<evidence type="ECO:0000259" key="5">
    <source>
        <dbReference type="Pfam" id="PF13178"/>
    </source>
</evidence>